<dbReference type="GO" id="GO:0005886">
    <property type="term" value="C:plasma membrane"/>
    <property type="evidence" value="ECO:0007669"/>
    <property type="project" value="UniProtKB-SubCell"/>
</dbReference>
<feature type="transmembrane region" description="Helical" evidence="8">
    <location>
        <begin position="69"/>
        <end position="94"/>
    </location>
</feature>
<proteinExistence type="inferred from homology"/>
<name>A0A1Y0EAP4_9RHOB</name>
<evidence type="ECO:0000259" key="9">
    <source>
        <dbReference type="PROSITE" id="PS50928"/>
    </source>
</evidence>
<feature type="transmembrane region" description="Helical" evidence="8">
    <location>
        <begin position="257"/>
        <end position="280"/>
    </location>
</feature>
<dbReference type="InterPro" id="IPR035906">
    <property type="entry name" value="MetI-like_sf"/>
</dbReference>
<dbReference type="PANTHER" id="PTHR42929">
    <property type="entry name" value="INNER MEMBRANE ABC TRANSPORTER PERMEASE PROTEIN YDCU-RELATED-RELATED"/>
    <property type="match status" value="1"/>
</dbReference>
<evidence type="ECO:0000256" key="7">
    <source>
        <dbReference type="ARBA" id="ARBA00023136"/>
    </source>
</evidence>
<feature type="transmembrane region" description="Helical" evidence="8">
    <location>
        <begin position="106"/>
        <end position="124"/>
    </location>
</feature>
<keyword evidence="4" id="KW-1003">Cell membrane</keyword>
<keyword evidence="6 8" id="KW-1133">Transmembrane helix</keyword>
<keyword evidence="5 8" id="KW-0812">Transmembrane</keyword>
<keyword evidence="11" id="KW-1185">Reference proteome</keyword>
<dbReference type="PANTHER" id="PTHR42929:SF1">
    <property type="entry name" value="INNER MEMBRANE ABC TRANSPORTER PERMEASE PROTEIN YDCU-RELATED"/>
    <property type="match status" value="1"/>
</dbReference>
<feature type="domain" description="ABC transmembrane type-1" evidence="9">
    <location>
        <begin position="70"/>
        <end position="275"/>
    </location>
</feature>
<keyword evidence="7 8" id="KW-0472">Membrane</keyword>
<reference evidence="10 11" key="1">
    <citation type="submission" date="2017-05" db="EMBL/GenBank/DDBJ databases">
        <title>Genome Sequence of Loktanella vestfoldensis Strain SMR4r Isolated from a Culture of the Diatom Skeletonema marinoi.</title>
        <authorList>
            <person name="Topel M."/>
            <person name="Pinder M.I.M."/>
            <person name="Johansson O.N."/>
            <person name="Kourtchenko O."/>
            <person name="Godhe A."/>
            <person name="Clarke A.K."/>
        </authorList>
    </citation>
    <scope>NUCLEOTIDE SEQUENCE [LARGE SCALE GENOMIC DNA]</scope>
    <source>
        <strain evidence="10 11">SMR4r</strain>
    </source>
</reference>
<evidence type="ECO:0000313" key="10">
    <source>
        <dbReference type="EMBL" id="ARU00411.1"/>
    </source>
</evidence>
<dbReference type="PROSITE" id="PS50928">
    <property type="entry name" value="ABC_TM1"/>
    <property type="match status" value="1"/>
</dbReference>
<dbReference type="Proteomes" id="UP000195273">
    <property type="component" value="Chromosome"/>
</dbReference>
<dbReference type="Pfam" id="PF00528">
    <property type="entry name" value="BPD_transp_1"/>
    <property type="match status" value="1"/>
</dbReference>
<keyword evidence="3 8" id="KW-0813">Transport</keyword>
<gene>
    <name evidence="10" type="primary">potH</name>
    <name evidence="10" type="ORF">LOKVESSMR4R_01083</name>
</gene>
<comment type="similarity">
    <text evidence="2">Belongs to the binding-protein-dependent transport system permease family. CysTW subfamily.</text>
</comment>
<dbReference type="Gene3D" id="1.10.3720.10">
    <property type="entry name" value="MetI-like"/>
    <property type="match status" value="1"/>
</dbReference>
<dbReference type="CDD" id="cd06261">
    <property type="entry name" value="TM_PBP2"/>
    <property type="match status" value="1"/>
</dbReference>
<evidence type="ECO:0000256" key="3">
    <source>
        <dbReference type="ARBA" id="ARBA00022448"/>
    </source>
</evidence>
<dbReference type="SUPFAM" id="SSF161098">
    <property type="entry name" value="MetI-like"/>
    <property type="match status" value="1"/>
</dbReference>
<feature type="transmembrane region" description="Helical" evidence="8">
    <location>
        <begin position="198"/>
        <end position="223"/>
    </location>
</feature>
<evidence type="ECO:0000256" key="4">
    <source>
        <dbReference type="ARBA" id="ARBA00022475"/>
    </source>
</evidence>
<evidence type="ECO:0000256" key="6">
    <source>
        <dbReference type="ARBA" id="ARBA00022989"/>
    </source>
</evidence>
<evidence type="ECO:0000256" key="8">
    <source>
        <dbReference type="RuleBase" id="RU363032"/>
    </source>
</evidence>
<feature type="transmembrane region" description="Helical" evidence="8">
    <location>
        <begin position="20"/>
        <end position="43"/>
    </location>
</feature>
<feature type="transmembrane region" description="Helical" evidence="8">
    <location>
        <begin position="154"/>
        <end position="177"/>
    </location>
</feature>
<dbReference type="EMBL" id="CP021431">
    <property type="protein sequence ID" value="ARU00411.1"/>
    <property type="molecule type" value="Genomic_DNA"/>
</dbReference>
<dbReference type="AlphaFoldDB" id="A0A1Y0EAP4"/>
<dbReference type="InterPro" id="IPR000515">
    <property type="entry name" value="MetI-like"/>
</dbReference>
<dbReference type="GO" id="GO:0055085">
    <property type="term" value="P:transmembrane transport"/>
    <property type="evidence" value="ECO:0007669"/>
    <property type="project" value="InterPro"/>
</dbReference>
<evidence type="ECO:0000313" key="11">
    <source>
        <dbReference type="Proteomes" id="UP000195273"/>
    </source>
</evidence>
<sequence length="285" mass="31768">MGSDMTKRPTLFSLILSMPLLLWQLLFFLFPLLFLVAISFWTVRNFQMTPDLNFGNWERVLSRGVFWDAYFRTMVLATTAAVVTSIIAFPASYAISFKMSEKAKRWMIFILIIPFFTSYLVRVYSLQVFLSDAGILNAAFAYIGLGPFPMLNNAFGIIVGMVTLTLPLVVLLQTFSLNFVNRDLIEAAHNLRCGRLRTVFAVIVPSAKVGLVIAALFAFILSFGDFVSPLYLGGGNPPTLSIMITDFTKSGQQWPRAAVVAIMMIITLLTAAFAAVTYAYKERGK</sequence>
<dbReference type="KEGG" id="lvs:LOKVESSMR4R_01083"/>
<accession>A0A1Y0EAP4</accession>
<evidence type="ECO:0000256" key="5">
    <source>
        <dbReference type="ARBA" id="ARBA00022692"/>
    </source>
</evidence>
<evidence type="ECO:0000256" key="1">
    <source>
        <dbReference type="ARBA" id="ARBA00004651"/>
    </source>
</evidence>
<comment type="subcellular location">
    <subcellularLocation>
        <location evidence="1 8">Cell membrane</location>
        <topology evidence="1 8">Multi-pass membrane protein</topology>
    </subcellularLocation>
</comment>
<organism evidence="10 11">
    <name type="scientific">Yoonia vestfoldensis</name>
    <dbReference type="NCBI Taxonomy" id="245188"/>
    <lineage>
        <taxon>Bacteria</taxon>
        <taxon>Pseudomonadati</taxon>
        <taxon>Pseudomonadota</taxon>
        <taxon>Alphaproteobacteria</taxon>
        <taxon>Rhodobacterales</taxon>
        <taxon>Paracoccaceae</taxon>
        <taxon>Yoonia</taxon>
    </lineage>
</organism>
<protein>
    <submittedName>
        <fullName evidence="10">Putrescine transport system permease protein PotH</fullName>
    </submittedName>
</protein>
<evidence type="ECO:0000256" key="2">
    <source>
        <dbReference type="ARBA" id="ARBA00007069"/>
    </source>
</evidence>